<name>A0A9W6Z6H8_9STRA</name>
<dbReference type="EMBL" id="BRXZ01003172">
    <property type="protein sequence ID" value="GMH49017.1"/>
    <property type="molecule type" value="Genomic_DNA"/>
</dbReference>
<feature type="compositionally biased region" description="Basic and acidic residues" evidence="1">
    <location>
        <begin position="129"/>
        <end position="146"/>
    </location>
</feature>
<evidence type="ECO:0000313" key="3">
    <source>
        <dbReference type="Proteomes" id="UP001165082"/>
    </source>
</evidence>
<proteinExistence type="predicted"/>
<gene>
    <name evidence="2" type="ORF">TrRE_jg7066</name>
</gene>
<feature type="region of interest" description="Disordered" evidence="1">
    <location>
        <begin position="122"/>
        <end position="181"/>
    </location>
</feature>
<accession>A0A9W6Z6H8</accession>
<evidence type="ECO:0000313" key="2">
    <source>
        <dbReference type="EMBL" id="GMH49017.1"/>
    </source>
</evidence>
<reference evidence="2" key="1">
    <citation type="submission" date="2022-07" db="EMBL/GenBank/DDBJ databases">
        <title>Genome analysis of Parmales, a sister group of diatoms, reveals the evolutionary specialization of diatoms from phago-mixotrophs to photoautotrophs.</title>
        <authorList>
            <person name="Ban H."/>
            <person name="Sato S."/>
            <person name="Yoshikawa S."/>
            <person name="Kazumasa Y."/>
            <person name="Nakamura Y."/>
            <person name="Ichinomiya M."/>
            <person name="Saitoh K."/>
            <person name="Sato N."/>
            <person name="Blanc-Mathieu R."/>
            <person name="Endo H."/>
            <person name="Kuwata A."/>
            <person name="Ogata H."/>
        </authorList>
    </citation>
    <scope>NUCLEOTIDE SEQUENCE</scope>
</reference>
<feature type="compositionally biased region" description="Basic and acidic residues" evidence="1">
    <location>
        <begin position="172"/>
        <end position="181"/>
    </location>
</feature>
<keyword evidence="3" id="KW-1185">Reference proteome</keyword>
<organism evidence="2 3">
    <name type="scientific">Triparma retinervis</name>
    <dbReference type="NCBI Taxonomy" id="2557542"/>
    <lineage>
        <taxon>Eukaryota</taxon>
        <taxon>Sar</taxon>
        <taxon>Stramenopiles</taxon>
        <taxon>Ochrophyta</taxon>
        <taxon>Bolidophyceae</taxon>
        <taxon>Parmales</taxon>
        <taxon>Triparmaceae</taxon>
        <taxon>Triparma</taxon>
    </lineage>
</organism>
<evidence type="ECO:0000256" key="1">
    <source>
        <dbReference type="SAM" id="MobiDB-lite"/>
    </source>
</evidence>
<comment type="caution">
    <text evidence="2">The sequence shown here is derived from an EMBL/GenBank/DDBJ whole genome shotgun (WGS) entry which is preliminary data.</text>
</comment>
<protein>
    <submittedName>
        <fullName evidence="2">Uncharacterized protein</fullName>
    </submittedName>
</protein>
<dbReference type="OrthoDB" id="10610567at2759"/>
<dbReference type="AlphaFoldDB" id="A0A9W6Z6H8"/>
<sequence>MEEGDNFTITQEANRMIGTLIEAEVKRIVGLVKDRGEIQQATKKRKKKLSLDLDPVLTPSVESKTTKRPRRRRITLADIQEVAGEWNPNVGVYAEAIEATAALVKEQDTKPPVDVEGVKRLQERVSNGKAREGDQERMEEVAREQEALLGESAERMGMGGGYVVGKEEEEWGKEGGDGVFM</sequence>
<dbReference type="Proteomes" id="UP001165082">
    <property type="component" value="Unassembled WGS sequence"/>
</dbReference>